<keyword evidence="2" id="KW-1185">Reference proteome</keyword>
<sequence>MTTPQVSFNGNAVTGSGDKASSHAVPVAICGMACRLPGGIHSPEQLWEFLVSKRDARVRVPKSRYNISAYHSSTKKPGKSVTEDGYFLDDSIKLDAFDTSFFPMTRGEAENLDPQQRILLEVSRECLYDAGEVGWKGTNISVYVGTFGNDWYDNVQRDDQRYGMHSISTTHDFAVSNRISYEMDLCGPSMTIRTACSSSLVGLNEACAAIAKGDCTSAIVGGTSIMMVPSLTTDVSEHGALSPDGSCKTFSSEADGYARGEAIVAVYLKPLCQALQDGSPVRAVIVGTATNSDGKTPGFSYPNPTAQESLIRHTYNIAGISETDVGKTGFFECHGTGTPIGDVVETEAVARVFGKTGGIYIGSIKPNLGHGEGASGLTAVLKAVLALNNRIIPPNIKCSPLNEKIPFAEARLIVPTEPTKWPEGRLERISINSFGIGGSNAHVIIDSAKSFGISTSPEIKPETPELPQLLVYSAKNSYSLKILAKRYSAFVESIPDTTIALADVAYTLATRREHFNVRSFAVGTRDKLDTTSSPISVEKGHCVVLAFTGQGAQWPQMGRELLRSNPVFRRTIISLDDHLQDLHSVAPNWTIQDELEKPSSRSRINEAEFSQPICTALQIALVDTLVSAGIKPSAVVGHSSGEIAAAYSAGALTAREAIIVAFLRGLTTGRRSKPGTMAAVGASREEVTKHLIPGVVVACHNSPKNVTLSGDAASLDEVLVSLRKSLPGIIINTLKVNIAYHSPHMVEIGHEYERIMEEFKVEGKRATVPFFSSVIGGQPTESEARDNFYGPSYWRRNLECPVLFNEAICSIVGSSDITLKNPIFLELGPHATLSGILKQTLAHESSTSPYIATIIRRQNSLESFLSAIGKLWAYHVNVDFKSLMPSRLCLPDLPRYPWNQQEHYWKESRVSKEWRFCAQPYHDLLGAKLPESSSIEPVFRNIFHIQNVPWIRDHRIKDAMVFPFACYLAMGAEAICQVTSVRKGVEFRCVTATTALVLNEEEPVELITSLRRQRLTTKLDSDWWEFTVLSHNRHHWIKHCYGEVRATSQPLNINIPKDTLMPHRVDMRQWYGRVIRGGLEYGPSFAKLDEMTTLARGAKGLARAKVKNNGYKDANEYHLHPTTVDNCFQAMSAAAHHGFTHDYRQFVPSRVDYMAIYLCSSDVTIVYGHGTLQGNGIIGEASCVADSGTVLRAFGVHLSPLDAENDIKGGNPHFPSTARCQWVPHMDFENLKTLIRPVRDHKAYMSSLETLGQLAIVLSQRSLSKIRTAVTKPHLQNYRNWLDQQSFPELQNMDTADLKRRMDSLFASLAKSPAAAAADSIIKTSSHIQSIISGEKGVWETLDTQDTISKLDKFLINYDTSRFFRCLGHNTPNLRILELGASVGHATDGILKHLVSKDGQVLYSQYVCSDASSGLIAAAQEHLQGVPNLEFATLDISKDPSDQGFKGRQFDLIIAMGIVRATHDVPVSLKNARKLLSPGGRLLLQQPRTESPWLNYVLGLFPSWRCGVEQSNHKPSDNSRYSCEGQFIDAGFTELEEVVLDSQEHFHLSSIAVAKVGNSGSTSPLVTVLHGSNVNDQASIIKVLETSGFHLSHRILGEDLPAGQDVISLLDMDSPFFAGIDSTSLESFKTILGNLSSSDCGLFWVTKPSQTRCKDARYAMAIGLARTIRSEMGIDFATCQVDNIDTLVAATAVAKVFRKFHQRETGAAFGSDFEYSISDNSTCVSRILPFSLDDKDLHLASFDKAVLGIGQEGQLDTLRWVVEPAVSPIGDEVEVEVHSVGLNFRDFLVATGLIHLRSRKPSFGYEGAGVVRRVGPNVQKLRIGDRIIVIGIGICSTTVTISEALCEKIPDKMSFTDAASMPLVFGTAIHSLINMGRLSKGQSVLIHSACGGVGLAAIQVARIQGAEIYATVSNEEKISYLMNEYQIPRDHIFSSRNTSFFDDVMRQTGGKGIDVALNSLSGELLHATWRCVAKWGTMVEIGIRDLVDAGKLDMEKFLGCRSYCSMEAVQMCEERPHMVSTMLQETMKYYSQGLIHPIRLAGVSSVSTIHDMLRRFQQGNHIGKLVVTLRDEIEGYEFGEGQKVYKGSTMLDPSASYILVGGLGGLGHSVAIWMVQHGAKHLTFFSRSADNRHEDFVRMLESMGCSVRLVSGSVTEMADVERAVEGNPRPLKGLIQMSMVLCDQNFMEMTIEEWKSTIDPKIKGTWNLHEATYARGIELDFFVLFSSLSGIIGQPGQANYAAASTYLDAFVPYRISMGLRCSVIDIGAMEGVGYLLGNENLLRKMQGTGWHTVKEEELLQVLDVALRPPSKATSGPDSAGNMLLGVSPTTALGKLGSSARLRRDIRMAIYHNDRYPVGIDDTAGAKESILYKFLADARADPAILRAPETPALLAREIGKKLFTILLKPEQALDITLSLIELGLDSMIAVEMRAWWRLMFNVNINALEMIAMGSLEGLGRKASEQLAEKYSK</sequence>
<protein>
    <submittedName>
        <fullName evidence="1">Uncharacterized protein</fullName>
    </submittedName>
</protein>
<comment type="caution">
    <text evidence="1">The sequence shown here is derived from an EMBL/GenBank/DDBJ whole genome shotgun (WGS) entry which is preliminary data.</text>
</comment>
<dbReference type="Proteomes" id="UP001497680">
    <property type="component" value="Unassembled WGS sequence"/>
</dbReference>
<evidence type="ECO:0000313" key="1">
    <source>
        <dbReference type="EMBL" id="KAI6080268.1"/>
    </source>
</evidence>
<reference evidence="1 2" key="1">
    <citation type="journal article" date="2022" name="New Phytol.">
        <title>Ecological generalism drives hyperdiversity of secondary metabolite gene clusters in xylarialean endophytes.</title>
        <authorList>
            <person name="Franco M.E.E."/>
            <person name="Wisecaver J.H."/>
            <person name="Arnold A.E."/>
            <person name="Ju Y.M."/>
            <person name="Slot J.C."/>
            <person name="Ahrendt S."/>
            <person name="Moore L.P."/>
            <person name="Eastman K.E."/>
            <person name="Scott K."/>
            <person name="Konkel Z."/>
            <person name="Mondo S.J."/>
            <person name="Kuo A."/>
            <person name="Hayes R.D."/>
            <person name="Haridas S."/>
            <person name="Andreopoulos B."/>
            <person name="Riley R."/>
            <person name="LaButti K."/>
            <person name="Pangilinan J."/>
            <person name="Lipzen A."/>
            <person name="Amirebrahimi M."/>
            <person name="Yan J."/>
            <person name="Adam C."/>
            <person name="Keymanesh K."/>
            <person name="Ng V."/>
            <person name="Louie K."/>
            <person name="Northen T."/>
            <person name="Drula E."/>
            <person name="Henrissat B."/>
            <person name="Hsieh H.M."/>
            <person name="Youens-Clark K."/>
            <person name="Lutzoni F."/>
            <person name="Miadlikowska J."/>
            <person name="Eastwood D.C."/>
            <person name="Hamelin R.C."/>
            <person name="Grigoriev I.V."/>
            <person name="U'Ren J.M."/>
        </authorList>
    </citation>
    <scope>NUCLEOTIDE SEQUENCE [LARGE SCALE GENOMIC DNA]</scope>
    <source>
        <strain evidence="1 2">ER1909</strain>
    </source>
</reference>
<accession>A0ACC0CIN6</accession>
<organism evidence="1 2">
    <name type="scientific">Hypoxylon rubiginosum</name>
    <dbReference type="NCBI Taxonomy" id="110542"/>
    <lineage>
        <taxon>Eukaryota</taxon>
        <taxon>Fungi</taxon>
        <taxon>Dikarya</taxon>
        <taxon>Ascomycota</taxon>
        <taxon>Pezizomycotina</taxon>
        <taxon>Sordariomycetes</taxon>
        <taxon>Xylariomycetidae</taxon>
        <taxon>Xylariales</taxon>
        <taxon>Hypoxylaceae</taxon>
        <taxon>Hypoxylon</taxon>
    </lineage>
</organism>
<dbReference type="EMBL" id="MU394461">
    <property type="protein sequence ID" value="KAI6080268.1"/>
    <property type="molecule type" value="Genomic_DNA"/>
</dbReference>
<evidence type="ECO:0000313" key="2">
    <source>
        <dbReference type="Proteomes" id="UP001497680"/>
    </source>
</evidence>
<name>A0ACC0CIN6_9PEZI</name>
<gene>
    <name evidence="1" type="ORF">F4821DRAFT_251899</name>
</gene>
<proteinExistence type="predicted"/>